<name>A0ABU7KDL5_9ACTN</name>
<comment type="caution">
    <text evidence="2">The sequence shown here is derived from an EMBL/GenBank/DDBJ whole genome shotgun (WGS) entry which is preliminary data.</text>
</comment>
<protein>
    <recommendedName>
        <fullName evidence="4">SPOR domain-containing protein</fullName>
    </recommendedName>
</protein>
<evidence type="ECO:0000256" key="1">
    <source>
        <dbReference type="SAM" id="MobiDB-lite"/>
    </source>
</evidence>
<reference evidence="2 3" key="1">
    <citation type="submission" date="2023-08" db="EMBL/GenBank/DDBJ databases">
        <authorList>
            <person name="Girao M."/>
            <person name="Carvalho M.F."/>
        </authorList>
    </citation>
    <scope>NUCLEOTIDE SEQUENCE [LARGE SCALE GENOMIC DNA]</scope>
    <source>
        <strain evidence="2 3">CT-R113</strain>
    </source>
</reference>
<feature type="region of interest" description="Disordered" evidence="1">
    <location>
        <begin position="46"/>
        <end position="65"/>
    </location>
</feature>
<proteinExistence type="predicted"/>
<dbReference type="Proteomes" id="UP001356095">
    <property type="component" value="Unassembled WGS sequence"/>
</dbReference>
<accession>A0ABU7KDL5</accession>
<evidence type="ECO:0000313" key="2">
    <source>
        <dbReference type="EMBL" id="MEE2040326.1"/>
    </source>
</evidence>
<evidence type="ECO:0008006" key="4">
    <source>
        <dbReference type="Google" id="ProtNLM"/>
    </source>
</evidence>
<organism evidence="2 3">
    <name type="scientific">Nocardiopsis codii</name>
    <dbReference type="NCBI Taxonomy" id="3065942"/>
    <lineage>
        <taxon>Bacteria</taxon>
        <taxon>Bacillati</taxon>
        <taxon>Actinomycetota</taxon>
        <taxon>Actinomycetes</taxon>
        <taxon>Streptosporangiales</taxon>
        <taxon>Nocardiopsidaceae</taxon>
        <taxon>Nocardiopsis</taxon>
    </lineage>
</organism>
<gene>
    <name evidence="2" type="ORF">Q8791_24205</name>
</gene>
<sequence length="65" mass="7398">MTDVQDDGWWYCLTHNRVEHGAGCPNRERMGPYEDEATAARALSIAAGRNEEWDTQDEREADGGW</sequence>
<dbReference type="EMBL" id="JAUZMY010000028">
    <property type="protein sequence ID" value="MEE2040326.1"/>
    <property type="molecule type" value="Genomic_DNA"/>
</dbReference>
<feature type="compositionally biased region" description="Basic and acidic residues" evidence="1">
    <location>
        <begin position="49"/>
        <end position="65"/>
    </location>
</feature>
<keyword evidence="3" id="KW-1185">Reference proteome</keyword>
<evidence type="ECO:0000313" key="3">
    <source>
        <dbReference type="Proteomes" id="UP001356095"/>
    </source>
</evidence>
<dbReference type="RefSeq" id="WP_330094096.1">
    <property type="nucleotide sequence ID" value="NZ_JAUZMY010000028.1"/>
</dbReference>